<dbReference type="CDD" id="cd00211">
    <property type="entry name" value="PTS_IIA_fru"/>
    <property type="match status" value="1"/>
</dbReference>
<dbReference type="Gene3D" id="3.40.930.10">
    <property type="entry name" value="Mannitol-specific EII, Chain A"/>
    <property type="match status" value="1"/>
</dbReference>
<dbReference type="InterPro" id="IPR016152">
    <property type="entry name" value="PTrfase/Anion_transptr"/>
</dbReference>
<dbReference type="Pfam" id="PF08279">
    <property type="entry name" value="HTH_11"/>
    <property type="match status" value="1"/>
</dbReference>
<dbReference type="InterPro" id="IPR036634">
    <property type="entry name" value="PRD_sf"/>
</dbReference>
<accession>A0ABZ2SRP0</accession>
<protein>
    <submittedName>
        <fullName evidence="4">Lichenan operon transcriptional antiterminator</fullName>
    </submittedName>
</protein>
<dbReference type="InterPro" id="IPR013196">
    <property type="entry name" value="HTH_11"/>
</dbReference>
<keyword evidence="5" id="KW-1185">Reference proteome</keyword>
<keyword evidence="1" id="KW-0677">Repeat</keyword>
<feature type="domain" description="PRD" evidence="3">
    <location>
        <begin position="174"/>
        <end position="278"/>
    </location>
</feature>
<dbReference type="Proteomes" id="UP000664701">
    <property type="component" value="Chromosome"/>
</dbReference>
<name>A0ABZ2SRP0_9ENTE</name>
<dbReference type="PROSITE" id="PS51372">
    <property type="entry name" value="PRD_2"/>
    <property type="match status" value="2"/>
</dbReference>
<dbReference type="SUPFAM" id="SSF55804">
    <property type="entry name" value="Phoshotransferase/anion transport protein"/>
    <property type="match status" value="1"/>
</dbReference>
<dbReference type="InterPro" id="IPR002178">
    <property type="entry name" value="PTS_EIIA_type-2_dom"/>
</dbReference>
<gene>
    <name evidence="4" type="ORF">DOK78_001729</name>
</gene>
<dbReference type="PANTHER" id="PTHR30185:SF12">
    <property type="entry name" value="TRANSCRIPTIONAL REGULATOR MANR"/>
    <property type="match status" value="1"/>
</dbReference>
<dbReference type="Pfam" id="PF00359">
    <property type="entry name" value="PTS_EIIA_2"/>
    <property type="match status" value="1"/>
</dbReference>
<dbReference type="PROSITE" id="PS51094">
    <property type="entry name" value="PTS_EIIA_TYPE_2"/>
    <property type="match status" value="1"/>
</dbReference>
<dbReference type="InterPro" id="IPR036388">
    <property type="entry name" value="WH-like_DNA-bd_sf"/>
</dbReference>
<proteinExistence type="predicted"/>
<dbReference type="Gene3D" id="1.10.10.10">
    <property type="entry name" value="Winged helix-like DNA-binding domain superfamily/Winged helix DNA-binding domain"/>
    <property type="match status" value="1"/>
</dbReference>
<evidence type="ECO:0000259" key="3">
    <source>
        <dbReference type="PROSITE" id="PS51372"/>
    </source>
</evidence>
<dbReference type="Gene3D" id="1.10.1790.10">
    <property type="entry name" value="PRD domain"/>
    <property type="match status" value="1"/>
</dbReference>
<dbReference type="Pfam" id="PF00874">
    <property type="entry name" value="PRD"/>
    <property type="match status" value="1"/>
</dbReference>
<reference evidence="4 5" key="1">
    <citation type="submission" date="2024-03" db="EMBL/GenBank/DDBJ databases">
        <title>The Genome Sequence of Enterococcus sp. DIV2402.</title>
        <authorList>
            <consortium name="The Broad Institute Genomics Platform"/>
            <consortium name="The Broad Institute Microbial Omics Core"/>
            <consortium name="The Broad Institute Genomic Center for Infectious Diseases"/>
            <person name="Earl A."/>
            <person name="Manson A."/>
            <person name="Gilmore M."/>
            <person name="Schwartman J."/>
            <person name="Shea T."/>
            <person name="Abouelleil A."/>
            <person name="Cao P."/>
            <person name="Chapman S."/>
            <person name="Cusick C."/>
            <person name="Young S."/>
            <person name="Neafsey D."/>
            <person name="Nusbaum C."/>
            <person name="Birren B."/>
        </authorList>
    </citation>
    <scope>NUCLEOTIDE SEQUENCE [LARGE SCALE GENOMIC DNA]</scope>
    <source>
        <strain evidence="4 5">DIV2402</strain>
    </source>
</reference>
<dbReference type="EMBL" id="CP147251">
    <property type="protein sequence ID" value="WYJ77091.1"/>
    <property type="molecule type" value="Genomic_DNA"/>
</dbReference>
<dbReference type="RefSeq" id="WP_207940739.1">
    <property type="nucleotide sequence ID" value="NZ_CP147251.1"/>
</dbReference>
<evidence type="ECO:0000313" key="4">
    <source>
        <dbReference type="EMBL" id="WYJ77091.1"/>
    </source>
</evidence>
<evidence type="ECO:0000259" key="2">
    <source>
        <dbReference type="PROSITE" id="PS51094"/>
    </source>
</evidence>
<evidence type="ECO:0000256" key="1">
    <source>
        <dbReference type="ARBA" id="ARBA00022737"/>
    </source>
</evidence>
<dbReference type="PANTHER" id="PTHR30185">
    <property type="entry name" value="CRYPTIC BETA-GLUCOSIDE BGL OPERON ANTITERMINATOR"/>
    <property type="match status" value="1"/>
</dbReference>
<evidence type="ECO:0000313" key="5">
    <source>
        <dbReference type="Proteomes" id="UP000664701"/>
    </source>
</evidence>
<dbReference type="InterPro" id="IPR050661">
    <property type="entry name" value="BglG_antiterminators"/>
</dbReference>
<feature type="domain" description="PTS EIIA type-2" evidence="2">
    <location>
        <begin position="502"/>
        <end position="644"/>
    </location>
</feature>
<dbReference type="SUPFAM" id="SSF63520">
    <property type="entry name" value="PTS-regulatory domain, PRD"/>
    <property type="match status" value="2"/>
</dbReference>
<organism evidence="4 5">
    <name type="scientific">Candidatus Enterococcus lowellii</name>
    <dbReference type="NCBI Taxonomy" id="2230877"/>
    <lineage>
        <taxon>Bacteria</taxon>
        <taxon>Bacillati</taxon>
        <taxon>Bacillota</taxon>
        <taxon>Bacilli</taxon>
        <taxon>Lactobacillales</taxon>
        <taxon>Enterococcaceae</taxon>
        <taxon>Enterococcus</taxon>
    </lineage>
</organism>
<dbReference type="InterPro" id="IPR011608">
    <property type="entry name" value="PRD"/>
</dbReference>
<feature type="domain" description="PRD" evidence="3">
    <location>
        <begin position="286"/>
        <end position="392"/>
    </location>
</feature>
<sequence>MNEKHQKLLHYLASANRTVTSTELSNALGVSTRSIKNYVAQINSTSNNKIILSSRNGYTVNITHRQFLSTTETDQIPQTNEERSFYIIKCLILKPSVTLHLFDLCEYLCISYSTMKSVLSKMNNMYKMYHVQFISENDCVKMLGEEKDKRKLISYVINEESKENFTGITQIKAAFPEFDTDTLYKIIIETFKKHNYYLNDFASSNLLFHLVIMINRKQQGNALESTEYVTPMLNTSEQELLDDIYNYIEKSFDVVFNSYEQTELYILFRANANYSLTNSTQDVLDLVGSEIFTRTQHCVEKINTLYMIDLSSDDFILPFALHIKGLLFRAKNKKFTTNPMAEQIKNNSPIIFDMAISISLDLMDAYDTYISEDETAFLAMHIGAEIERQHKNKSKIPAVLLCPDYHSISTNLLNTLMLDFGNQINIIRSVHSEKELHTFESEFNGSDYMMIFSTIPISPLKKQTIVYISPFDVHNQYEMIQEALIENQKSYKNYKLKEYFHTFFEKDLFVANTKMTNRNQILTFLCDKLEVKGYVDASFEKQIYRREEAATTAFQNIAIPHSVQMDAFKTSISVAISKEGFRWGKNTVHLVLLLAINKADKQTFRVLYESLISLFNNHSTIQEVRNCRTFEEFEYLIYSRIEKF</sequence>